<gene>
    <name evidence="2" type="ORF">GALMADRAFT_259654</name>
</gene>
<organism evidence="2 3">
    <name type="scientific">Galerina marginata (strain CBS 339.88)</name>
    <dbReference type="NCBI Taxonomy" id="685588"/>
    <lineage>
        <taxon>Eukaryota</taxon>
        <taxon>Fungi</taxon>
        <taxon>Dikarya</taxon>
        <taxon>Basidiomycota</taxon>
        <taxon>Agaricomycotina</taxon>
        <taxon>Agaricomycetes</taxon>
        <taxon>Agaricomycetidae</taxon>
        <taxon>Agaricales</taxon>
        <taxon>Agaricineae</taxon>
        <taxon>Strophariaceae</taxon>
        <taxon>Galerina</taxon>
    </lineage>
</organism>
<accession>A0A067S5R6</accession>
<evidence type="ECO:0000313" key="3">
    <source>
        <dbReference type="Proteomes" id="UP000027222"/>
    </source>
</evidence>
<protein>
    <submittedName>
        <fullName evidence="2">Uncharacterized protein</fullName>
    </submittedName>
</protein>
<dbReference type="EMBL" id="KL142426">
    <property type="protein sequence ID" value="KDR66185.1"/>
    <property type="molecule type" value="Genomic_DNA"/>
</dbReference>
<dbReference type="InterPro" id="IPR011989">
    <property type="entry name" value="ARM-like"/>
</dbReference>
<dbReference type="InterPro" id="IPR016024">
    <property type="entry name" value="ARM-type_fold"/>
</dbReference>
<reference evidence="3" key="1">
    <citation type="journal article" date="2014" name="Proc. Natl. Acad. Sci. U.S.A.">
        <title>Extensive sampling of basidiomycete genomes demonstrates inadequacy of the white-rot/brown-rot paradigm for wood decay fungi.</title>
        <authorList>
            <person name="Riley R."/>
            <person name="Salamov A.A."/>
            <person name="Brown D.W."/>
            <person name="Nagy L.G."/>
            <person name="Floudas D."/>
            <person name="Held B.W."/>
            <person name="Levasseur A."/>
            <person name="Lombard V."/>
            <person name="Morin E."/>
            <person name="Otillar R."/>
            <person name="Lindquist E.A."/>
            <person name="Sun H."/>
            <person name="LaButti K.M."/>
            <person name="Schmutz J."/>
            <person name="Jabbour D."/>
            <person name="Luo H."/>
            <person name="Baker S.E."/>
            <person name="Pisabarro A.G."/>
            <person name="Walton J.D."/>
            <person name="Blanchette R.A."/>
            <person name="Henrissat B."/>
            <person name="Martin F."/>
            <person name="Cullen D."/>
            <person name="Hibbett D.S."/>
            <person name="Grigoriev I.V."/>
        </authorList>
    </citation>
    <scope>NUCLEOTIDE SEQUENCE [LARGE SCALE GENOMIC DNA]</scope>
    <source>
        <strain evidence="3">CBS 339.88</strain>
    </source>
</reference>
<dbReference type="OrthoDB" id="3136213at2759"/>
<dbReference type="SUPFAM" id="SSF48371">
    <property type="entry name" value="ARM repeat"/>
    <property type="match status" value="1"/>
</dbReference>
<dbReference type="AlphaFoldDB" id="A0A067S5R6"/>
<name>A0A067S5R6_GALM3</name>
<dbReference type="Proteomes" id="UP000027222">
    <property type="component" value="Unassembled WGS sequence"/>
</dbReference>
<keyword evidence="1" id="KW-0677">Repeat</keyword>
<evidence type="ECO:0000256" key="1">
    <source>
        <dbReference type="ARBA" id="ARBA00022737"/>
    </source>
</evidence>
<dbReference type="Pfam" id="PF02985">
    <property type="entry name" value="HEAT"/>
    <property type="match status" value="1"/>
</dbReference>
<evidence type="ECO:0000313" key="2">
    <source>
        <dbReference type="EMBL" id="KDR66185.1"/>
    </source>
</evidence>
<dbReference type="Gene3D" id="1.25.10.10">
    <property type="entry name" value="Leucine-rich Repeat Variant"/>
    <property type="match status" value="1"/>
</dbReference>
<sequence length="144" mass="15903">MFRTSIGPDIPQVVALLGDSVSSVRQATALAFEKFSEQVEFQEPIRSAIHQIVAFLNNAVDVRQAGVNSLAMLSEHDKSARGFRVSNSQYSRVPTINRACHLRDRHPPEQQGQGRSSNGCRVIGEAIRARRVPRVHQACLSLLS</sequence>
<dbReference type="InterPro" id="IPR000357">
    <property type="entry name" value="HEAT"/>
</dbReference>
<keyword evidence="3" id="KW-1185">Reference proteome</keyword>
<dbReference type="HOGENOM" id="CLU_1796625_0_0_1"/>
<proteinExistence type="predicted"/>